<proteinExistence type="predicted"/>
<dbReference type="EMBL" id="BPLR01015944">
    <property type="protein sequence ID" value="GIY79916.1"/>
    <property type="molecule type" value="Genomic_DNA"/>
</dbReference>
<protein>
    <submittedName>
        <fullName evidence="1">Uncharacterized protein</fullName>
    </submittedName>
</protein>
<reference evidence="1 2" key="1">
    <citation type="submission" date="2021-06" db="EMBL/GenBank/DDBJ databases">
        <title>Caerostris extrusa draft genome.</title>
        <authorList>
            <person name="Kono N."/>
            <person name="Arakawa K."/>
        </authorList>
    </citation>
    <scope>NUCLEOTIDE SEQUENCE [LARGE SCALE GENOMIC DNA]</scope>
</reference>
<comment type="caution">
    <text evidence="1">The sequence shown here is derived from an EMBL/GenBank/DDBJ whole genome shotgun (WGS) entry which is preliminary data.</text>
</comment>
<dbReference type="AlphaFoldDB" id="A0AAV4WBP4"/>
<gene>
    <name evidence="1" type="primary">AVEN_140425_1</name>
    <name evidence="1" type="ORF">CEXT_251901</name>
</gene>
<evidence type="ECO:0000313" key="1">
    <source>
        <dbReference type="EMBL" id="GIY79916.1"/>
    </source>
</evidence>
<accession>A0AAV4WBP4</accession>
<sequence length="354" mass="41434">MTTENKYPIYHNKLRLKIKEIFPGDFSAVKENIIVAPCQGWDDPCEFCDKRFGDWVEANDENLAKIPTKPGVFMVGLKNKNSTQVVDIIFHPQDMQKLAYSSMDRLEHYVADKMSKITKPVILCRWMTFAQITYKHVSILCAHWYNNGTLPKFAKSWPGLDILQTTHNLVFSNYLQKWCYPKKDDFEIKPKSLITKSTTEVVKGCEWAHTCDICDIYFSKWKRLENVVDKCLAPDTTGMYIISLCFGKIRKIVDIGFGSEVLSIKECVEYYYKRTNDVFRINEFVYENSFFEVRWMVFADPTNDNCCLLYAHWLNSDKPSTSYPYFTCTLPGKRILEKNEHFYTELRIKNGVIK</sequence>
<evidence type="ECO:0000313" key="2">
    <source>
        <dbReference type="Proteomes" id="UP001054945"/>
    </source>
</evidence>
<name>A0AAV4WBP4_CAEEX</name>
<dbReference type="Proteomes" id="UP001054945">
    <property type="component" value="Unassembled WGS sequence"/>
</dbReference>
<organism evidence="1 2">
    <name type="scientific">Caerostris extrusa</name>
    <name type="common">Bark spider</name>
    <name type="synonym">Caerostris bankana</name>
    <dbReference type="NCBI Taxonomy" id="172846"/>
    <lineage>
        <taxon>Eukaryota</taxon>
        <taxon>Metazoa</taxon>
        <taxon>Ecdysozoa</taxon>
        <taxon>Arthropoda</taxon>
        <taxon>Chelicerata</taxon>
        <taxon>Arachnida</taxon>
        <taxon>Araneae</taxon>
        <taxon>Araneomorphae</taxon>
        <taxon>Entelegynae</taxon>
        <taxon>Araneoidea</taxon>
        <taxon>Araneidae</taxon>
        <taxon>Caerostris</taxon>
    </lineage>
</organism>
<keyword evidence="2" id="KW-1185">Reference proteome</keyword>